<dbReference type="EMBL" id="JH711581">
    <property type="protein sequence ID" value="EIW79029.1"/>
    <property type="molecule type" value="Genomic_DNA"/>
</dbReference>
<comment type="caution">
    <text evidence="1">The sequence shown here is derived from an EMBL/GenBank/DDBJ whole genome shotgun (WGS) entry which is preliminary data.</text>
</comment>
<dbReference type="RefSeq" id="XP_007770763.1">
    <property type="nucleotide sequence ID" value="XM_007772573.1"/>
</dbReference>
<keyword evidence="2" id="KW-1185">Reference proteome</keyword>
<reference evidence="2" key="1">
    <citation type="journal article" date="2012" name="Science">
        <title>The Paleozoic origin of enzymatic lignin decomposition reconstructed from 31 fungal genomes.</title>
        <authorList>
            <person name="Floudas D."/>
            <person name="Binder M."/>
            <person name="Riley R."/>
            <person name="Barry K."/>
            <person name="Blanchette R.A."/>
            <person name="Henrissat B."/>
            <person name="Martinez A.T."/>
            <person name="Otillar R."/>
            <person name="Spatafora J.W."/>
            <person name="Yadav J.S."/>
            <person name="Aerts A."/>
            <person name="Benoit I."/>
            <person name="Boyd A."/>
            <person name="Carlson A."/>
            <person name="Copeland A."/>
            <person name="Coutinho P.M."/>
            <person name="de Vries R.P."/>
            <person name="Ferreira P."/>
            <person name="Findley K."/>
            <person name="Foster B."/>
            <person name="Gaskell J."/>
            <person name="Glotzer D."/>
            <person name="Gorecki P."/>
            <person name="Heitman J."/>
            <person name="Hesse C."/>
            <person name="Hori C."/>
            <person name="Igarashi K."/>
            <person name="Jurgens J.A."/>
            <person name="Kallen N."/>
            <person name="Kersten P."/>
            <person name="Kohler A."/>
            <person name="Kuees U."/>
            <person name="Kumar T.K.A."/>
            <person name="Kuo A."/>
            <person name="LaButti K."/>
            <person name="Larrondo L.F."/>
            <person name="Lindquist E."/>
            <person name="Ling A."/>
            <person name="Lombard V."/>
            <person name="Lucas S."/>
            <person name="Lundell T."/>
            <person name="Martin R."/>
            <person name="McLaughlin D.J."/>
            <person name="Morgenstern I."/>
            <person name="Morin E."/>
            <person name="Murat C."/>
            <person name="Nagy L.G."/>
            <person name="Nolan M."/>
            <person name="Ohm R.A."/>
            <person name="Patyshakuliyeva A."/>
            <person name="Rokas A."/>
            <person name="Ruiz-Duenas F.J."/>
            <person name="Sabat G."/>
            <person name="Salamov A."/>
            <person name="Samejima M."/>
            <person name="Schmutz J."/>
            <person name="Slot J.C."/>
            <person name="St John F."/>
            <person name="Stenlid J."/>
            <person name="Sun H."/>
            <person name="Sun S."/>
            <person name="Syed K."/>
            <person name="Tsang A."/>
            <person name="Wiebenga A."/>
            <person name="Young D."/>
            <person name="Pisabarro A."/>
            <person name="Eastwood D.C."/>
            <person name="Martin F."/>
            <person name="Cullen D."/>
            <person name="Grigoriev I.V."/>
            <person name="Hibbett D.S."/>
        </authorList>
    </citation>
    <scope>NUCLEOTIDE SEQUENCE [LARGE SCALE GENOMIC DNA]</scope>
    <source>
        <strain evidence="2">RWD-64-598 SS2</strain>
    </source>
</reference>
<sequence length="150" mass="16339">MFDNTDSDVSFLVRSTADPRDFWHVPGRGPHVGTLLVSRTDRTRFRITARDAPAPLNGSPIILIGSDTVEITEAKTGRVVGIDSQASKQLVVEERGEGTLEPGLEVALEGLNAQIYFKDLKTSFSALSEDGDKSVARRLVVGDGEEWELV</sequence>
<evidence type="ECO:0000313" key="2">
    <source>
        <dbReference type="Proteomes" id="UP000053558"/>
    </source>
</evidence>
<proteinExistence type="predicted"/>
<dbReference type="KEGG" id="cput:CONPUDRAFT_155718"/>
<name>A0A5M3MIF8_CONPW</name>
<evidence type="ECO:0000313" key="1">
    <source>
        <dbReference type="EMBL" id="EIW79029.1"/>
    </source>
</evidence>
<dbReference type="Proteomes" id="UP000053558">
    <property type="component" value="Unassembled WGS sequence"/>
</dbReference>
<gene>
    <name evidence="1" type="ORF">CONPUDRAFT_155718</name>
</gene>
<protein>
    <submittedName>
        <fullName evidence="1">Uncharacterized protein</fullName>
    </submittedName>
</protein>
<organism evidence="1 2">
    <name type="scientific">Coniophora puteana (strain RWD-64-598)</name>
    <name type="common">Brown rot fungus</name>
    <dbReference type="NCBI Taxonomy" id="741705"/>
    <lineage>
        <taxon>Eukaryota</taxon>
        <taxon>Fungi</taxon>
        <taxon>Dikarya</taxon>
        <taxon>Basidiomycota</taxon>
        <taxon>Agaricomycotina</taxon>
        <taxon>Agaricomycetes</taxon>
        <taxon>Agaricomycetidae</taxon>
        <taxon>Boletales</taxon>
        <taxon>Coniophorineae</taxon>
        <taxon>Coniophoraceae</taxon>
        <taxon>Coniophora</taxon>
    </lineage>
</organism>
<accession>A0A5M3MIF8</accession>
<dbReference type="AlphaFoldDB" id="A0A5M3MIF8"/>
<dbReference type="GeneID" id="19203496"/>
<dbReference type="OrthoDB" id="5364171at2759"/>